<name>A0A4P2QGW9_SORCE</name>
<evidence type="ECO:0000313" key="3">
    <source>
        <dbReference type="Proteomes" id="UP000295497"/>
    </source>
</evidence>
<evidence type="ECO:0000313" key="2">
    <source>
        <dbReference type="EMBL" id="AUX29134.1"/>
    </source>
</evidence>
<evidence type="ECO:0000256" key="1">
    <source>
        <dbReference type="SAM" id="MobiDB-lite"/>
    </source>
</evidence>
<reference evidence="2 3" key="1">
    <citation type="submission" date="2015-09" db="EMBL/GenBank/DDBJ databases">
        <title>Sorangium comparison.</title>
        <authorList>
            <person name="Zaburannyi N."/>
            <person name="Bunk B."/>
            <person name="Overmann J."/>
            <person name="Mueller R."/>
        </authorList>
    </citation>
    <scope>NUCLEOTIDE SEQUENCE [LARGE SCALE GENOMIC DNA]</scope>
    <source>
        <strain evidence="2 3">So ce836</strain>
    </source>
</reference>
<protein>
    <submittedName>
        <fullName evidence="2">Uncharacterized protein</fullName>
    </submittedName>
</protein>
<dbReference type="AlphaFoldDB" id="A0A4P2QGW9"/>
<dbReference type="EMBL" id="CP012672">
    <property type="protein sequence ID" value="AUX29134.1"/>
    <property type="molecule type" value="Genomic_DNA"/>
</dbReference>
<proteinExistence type="predicted"/>
<feature type="region of interest" description="Disordered" evidence="1">
    <location>
        <begin position="442"/>
        <end position="462"/>
    </location>
</feature>
<gene>
    <name evidence="2" type="ORF">SOCE836_012210</name>
</gene>
<accession>A0A4P2QGW9</accession>
<organism evidence="2 3">
    <name type="scientific">Sorangium cellulosum</name>
    <name type="common">Polyangium cellulosum</name>
    <dbReference type="NCBI Taxonomy" id="56"/>
    <lineage>
        <taxon>Bacteria</taxon>
        <taxon>Pseudomonadati</taxon>
        <taxon>Myxococcota</taxon>
        <taxon>Polyangia</taxon>
        <taxon>Polyangiales</taxon>
        <taxon>Polyangiaceae</taxon>
        <taxon>Sorangium</taxon>
    </lineage>
</organism>
<sequence>MQRVSSDTEVRSLLIDAKRILEESKPKIDEEGLAVIESTRADEIFRSLMGHLGSVEDIKVLGEVFSKKDIELVLNSVSQRYRLSHWSDLISLADVHGSNVPRVTMKAIRHEIGDKEASLRILDRWLERRQNQQLLHQDYLDDKIDYSVDEPVPLGAYALAEVLAVVGDLAINPLVVTSPVLPVETISQIGIELEPGPSFIRGKATEADIRWVRAHWHQPVTVAYLTWQGAREERALDIVFDNTPEWPAIEVRIGPRRIARLLSADCVEGILKTMSASKLGEPWTVETVIEGRRCTVRWAPQPGWPEHIARYMPVEHGSYKVDKHRWDNIHISHTIPIGRFLRLDRKQQIDLIPHIAQSTHKPIAENGLRTIAHFFFHFAGRNVGDVKTELRDKLTPNIKTPLDTLFQVFPHGTEETDTVKAILEAAIKNASLTGKVTLKQPDTKSDFRVPQGQSSTRRGHLSIEEKPKLPFLDLAHADIRVLIEHRNKEPTPFWRAIHGAVRKDKAIPSNFLEIFRRLDE</sequence>
<dbReference type="Proteomes" id="UP000295497">
    <property type="component" value="Chromosome"/>
</dbReference>